<dbReference type="OrthoDB" id="113983at2759"/>
<proteinExistence type="predicted"/>
<evidence type="ECO:0000313" key="1">
    <source>
        <dbReference type="EMBL" id="ETW05775.1"/>
    </source>
</evidence>
<name>A0A024UHT6_9STRA</name>
<dbReference type="GeneID" id="20080509"/>
<dbReference type="AlphaFoldDB" id="A0A024UHT6"/>
<dbReference type="VEuPathDB" id="FungiDB:H310_03459"/>
<protein>
    <submittedName>
        <fullName evidence="1">Uncharacterized protein</fullName>
    </submittedName>
</protein>
<sequence length="147" mass="16918">MRQGDVYLHNAPALPKNLTFKGTTKEEKQVFMVVYNVWISQTNTLTANGARQLIMPVNACIEPGTKQWIAEWDMGKDPDDVSEGEWVAWFMQGYDIDLRALDTLKKRIKSAVVFDMSIPDADSRIRRMLDGLAAAIHRHRQEWVIRE</sequence>
<gene>
    <name evidence="1" type="ORF">H310_03459</name>
</gene>
<accession>A0A024UHT6</accession>
<organism evidence="1">
    <name type="scientific">Aphanomyces invadans</name>
    <dbReference type="NCBI Taxonomy" id="157072"/>
    <lineage>
        <taxon>Eukaryota</taxon>
        <taxon>Sar</taxon>
        <taxon>Stramenopiles</taxon>
        <taxon>Oomycota</taxon>
        <taxon>Saprolegniomycetes</taxon>
        <taxon>Saprolegniales</taxon>
        <taxon>Verrucalvaceae</taxon>
        <taxon>Aphanomyces</taxon>
    </lineage>
</organism>
<reference evidence="1" key="1">
    <citation type="submission" date="2013-12" db="EMBL/GenBank/DDBJ databases">
        <title>The Genome Sequence of Aphanomyces invadans NJM9701.</title>
        <authorList>
            <consortium name="The Broad Institute Genomics Platform"/>
            <person name="Russ C."/>
            <person name="Tyler B."/>
            <person name="van West P."/>
            <person name="Dieguez-Uribeondo J."/>
            <person name="Young S.K."/>
            <person name="Zeng Q."/>
            <person name="Gargeya S."/>
            <person name="Fitzgerald M."/>
            <person name="Abouelleil A."/>
            <person name="Alvarado L."/>
            <person name="Chapman S.B."/>
            <person name="Gainer-Dewar J."/>
            <person name="Goldberg J."/>
            <person name="Griggs A."/>
            <person name="Gujja S."/>
            <person name="Hansen M."/>
            <person name="Howarth C."/>
            <person name="Imamovic A."/>
            <person name="Ireland A."/>
            <person name="Larimer J."/>
            <person name="McCowan C."/>
            <person name="Murphy C."/>
            <person name="Pearson M."/>
            <person name="Poon T.W."/>
            <person name="Priest M."/>
            <person name="Roberts A."/>
            <person name="Saif S."/>
            <person name="Shea T."/>
            <person name="Sykes S."/>
            <person name="Wortman J."/>
            <person name="Nusbaum C."/>
            <person name="Birren B."/>
        </authorList>
    </citation>
    <scope>NUCLEOTIDE SEQUENCE [LARGE SCALE GENOMIC DNA]</scope>
    <source>
        <strain evidence="1">NJM9701</strain>
    </source>
</reference>
<dbReference type="RefSeq" id="XP_008865552.1">
    <property type="nucleotide sequence ID" value="XM_008867330.1"/>
</dbReference>
<dbReference type="EMBL" id="KI913956">
    <property type="protein sequence ID" value="ETW05775.1"/>
    <property type="molecule type" value="Genomic_DNA"/>
</dbReference>